<feature type="region of interest" description="Disordered" evidence="11">
    <location>
        <begin position="536"/>
        <end position="572"/>
    </location>
</feature>
<comment type="similarity">
    <text evidence="9">Belongs to the TRAFAC class myosin-kinesin ATPase superfamily. Kinesin family.</text>
</comment>
<dbReference type="Gene3D" id="3.40.850.10">
    <property type="entry name" value="Kinesin motor domain"/>
    <property type="match status" value="1"/>
</dbReference>
<evidence type="ECO:0000256" key="1">
    <source>
        <dbReference type="ARBA" id="ARBA00004245"/>
    </source>
</evidence>
<evidence type="ECO:0000313" key="14">
    <source>
        <dbReference type="Proteomes" id="UP000604046"/>
    </source>
</evidence>
<keyword evidence="7" id="KW-0505">Motor protein</keyword>
<evidence type="ECO:0000256" key="9">
    <source>
        <dbReference type="PROSITE-ProRule" id="PRU00283"/>
    </source>
</evidence>
<protein>
    <submittedName>
        <fullName evidence="13">Unc-104 protein</fullName>
    </submittedName>
</protein>
<evidence type="ECO:0000256" key="6">
    <source>
        <dbReference type="ARBA" id="ARBA00023054"/>
    </source>
</evidence>
<evidence type="ECO:0000256" key="3">
    <source>
        <dbReference type="ARBA" id="ARBA00022701"/>
    </source>
</evidence>
<keyword evidence="6 10" id="KW-0175">Coiled coil</keyword>
<organism evidence="13 14">
    <name type="scientific">Symbiodinium natans</name>
    <dbReference type="NCBI Taxonomy" id="878477"/>
    <lineage>
        <taxon>Eukaryota</taxon>
        <taxon>Sar</taxon>
        <taxon>Alveolata</taxon>
        <taxon>Dinophyceae</taxon>
        <taxon>Suessiales</taxon>
        <taxon>Symbiodiniaceae</taxon>
        <taxon>Symbiodinium</taxon>
    </lineage>
</organism>
<evidence type="ECO:0000256" key="7">
    <source>
        <dbReference type="ARBA" id="ARBA00023175"/>
    </source>
</evidence>
<keyword evidence="8" id="KW-0206">Cytoskeleton</keyword>
<feature type="coiled-coil region" evidence="10">
    <location>
        <begin position="86"/>
        <end position="120"/>
    </location>
</feature>
<feature type="coiled-coil region" evidence="10">
    <location>
        <begin position="617"/>
        <end position="651"/>
    </location>
</feature>
<dbReference type="InterPro" id="IPR036961">
    <property type="entry name" value="Kinesin_motor_dom_sf"/>
</dbReference>
<dbReference type="InterPro" id="IPR001752">
    <property type="entry name" value="Kinesin_motor_dom"/>
</dbReference>
<proteinExistence type="inferred from homology"/>
<feature type="domain" description="Kinesin motor" evidence="12">
    <location>
        <begin position="1"/>
        <end position="85"/>
    </location>
</feature>
<dbReference type="Pfam" id="PF16183">
    <property type="entry name" value="Kinesin_assoc"/>
    <property type="match status" value="1"/>
</dbReference>
<dbReference type="SUPFAM" id="SSF52540">
    <property type="entry name" value="P-loop containing nucleoside triphosphate hydrolases"/>
    <property type="match status" value="1"/>
</dbReference>
<dbReference type="EMBL" id="CAJNDS010000122">
    <property type="protein sequence ID" value="CAE6966073.1"/>
    <property type="molecule type" value="Genomic_DNA"/>
</dbReference>
<reference evidence="13" key="1">
    <citation type="submission" date="2021-02" db="EMBL/GenBank/DDBJ databases">
        <authorList>
            <person name="Dougan E. K."/>
            <person name="Rhodes N."/>
            <person name="Thang M."/>
            <person name="Chan C."/>
        </authorList>
    </citation>
    <scope>NUCLEOTIDE SEQUENCE</scope>
</reference>
<comment type="caution">
    <text evidence="9">Lacks conserved residue(s) required for the propagation of feature annotation.</text>
</comment>
<keyword evidence="4" id="KW-0547">Nucleotide-binding</keyword>
<evidence type="ECO:0000313" key="13">
    <source>
        <dbReference type="EMBL" id="CAE6966073.1"/>
    </source>
</evidence>
<evidence type="ECO:0000256" key="5">
    <source>
        <dbReference type="ARBA" id="ARBA00022840"/>
    </source>
</evidence>
<accession>A0A812HYX1</accession>
<evidence type="ECO:0000256" key="10">
    <source>
        <dbReference type="SAM" id="Coils"/>
    </source>
</evidence>
<evidence type="ECO:0000256" key="2">
    <source>
        <dbReference type="ARBA" id="ARBA00022490"/>
    </source>
</evidence>
<dbReference type="InterPro" id="IPR008984">
    <property type="entry name" value="SMAD_FHA_dom_sf"/>
</dbReference>
<comment type="subcellular location">
    <subcellularLocation>
        <location evidence="1">Cytoplasm</location>
        <location evidence="1">Cytoskeleton</location>
    </subcellularLocation>
</comment>
<dbReference type="PROSITE" id="PS50067">
    <property type="entry name" value="KINESIN_MOTOR_2"/>
    <property type="match status" value="1"/>
</dbReference>
<dbReference type="GO" id="GO:0007018">
    <property type="term" value="P:microtubule-based movement"/>
    <property type="evidence" value="ECO:0007669"/>
    <property type="project" value="InterPro"/>
</dbReference>
<dbReference type="GO" id="GO:0003777">
    <property type="term" value="F:microtubule motor activity"/>
    <property type="evidence" value="ECO:0007669"/>
    <property type="project" value="InterPro"/>
</dbReference>
<evidence type="ECO:0000259" key="12">
    <source>
        <dbReference type="PROSITE" id="PS50067"/>
    </source>
</evidence>
<dbReference type="SUPFAM" id="SSF49879">
    <property type="entry name" value="SMAD/FHA domain"/>
    <property type="match status" value="1"/>
</dbReference>
<dbReference type="PANTHER" id="PTHR47117">
    <property type="entry name" value="STAR-RELATED LIPID TRANSFER PROTEIN 9"/>
    <property type="match status" value="1"/>
</dbReference>
<dbReference type="GO" id="GO:0008017">
    <property type="term" value="F:microtubule binding"/>
    <property type="evidence" value="ECO:0007669"/>
    <property type="project" value="InterPro"/>
</dbReference>
<dbReference type="GO" id="GO:0005524">
    <property type="term" value="F:ATP binding"/>
    <property type="evidence" value="ECO:0007669"/>
    <property type="project" value="UniProtKB-KW"/>
</dbReference>
<dbReference type="OrthoDB" id="3176171at2759"/>
<keyword evidence="3" id="KW-0493">Microtubule</keyword>
<keyword evidence="2" id="KW-0963">Cytoplasm</keyword>
<dbReference type="Gene3D" id="2.60.200.20">
    <property type="match status" value="1"/>
</dbReference>
<keyword evidence="14" id="KW-1185">Reference proteome</keyword>
<sequence length="695" mass="78714">MINQSLSNLALVISRLAEFAKSSDKNKDKKAIEHVPFRSSKLTFLLEDSLRGNSKTVMIAALSPAEFNYDETLSTLLFAQSVKAVKTNARKNVNLEESLVQELEAECERLRQLVNSDAGNNQLQELAALEEMQRKYGRDFQEQLKLAEDLQKQRELLLADAGLTSLELTASVGLDDRTPHLLNICYDPELNGCLIYFLQKGVTCSLGAGPGTLIALKGLGMQPKMIEMRNEDNRKVMLTYIAGRVLLNGRQQHPGEARLYHNDRLIVGHAFCFRLVIPSDSYQPEDVPLETALEEVEMPDDPAYQQCLMYAKNLQSRIGDVRAQQFRKSFQKVCRLVNEANEMAQALCPKERLLFGAEVLTDCFGTDAETVESIVRVRKLETGKARWRDVVKSKVLDKKEAPWSLLDTFVTVSMQKKVGTSSHTILLLNVDEFNQRLQHFRDLYKAVVTDHHSLEDMPLAERECWGRLPPWMAAELDHELEQEEKLEQEIAKRKPIAQGHEKSENEAFLEEKLACMQQLLDVKDRRIQSLELAAEAQGSSYRKSGGRLNERRHSTPSLGVQKRPEAPTTRRQAHRQLMSQVQELIRSGQERHEAKNKMLERHFQELESCGSGYLDRLKTLRAEVSSEVESRQNAEMQAQVLEEELRLCRAELEGSRSALRAEFSASQQLLSNECDAATSLLLCATEQLQSSSSST</sequence>
<dbReference type="AlphaFoldDB" id="A0A812HYX1"/>
<evidence type="ECO:0000256" key="11">
    <source>
        <dbReference type="SAM" id="MobiDB-lite"/>
    </source>
</evidence>
<dbReference type="Proteomes" id="UP000604046">
    <property type="component" value="Unassembled WGS sequence"/>
</dbReference>
<dbReference type="GO" id="GO:0005874">
    <property type="term" value="C:microtubule"/>
    <property type="evidence" value="ECO:0007669"/>
    <property type="project" value="UniProtKB-KW"/>
</dbReference>
<gene>
    <name evidence="13" type="primary">unc-104</name>
    <name evidence="13" type="ORF">SNAT2548_LOCUS2191</name>
</gene>
<evidence type="ECO:0000256" key="8">
    <source>
        <dbReference type="ARBA" id="ARBA00023212"/>
    </source>
</evidence>
<evidence type="ECO:0000256" key="4">
    <source>
        <dbReference type="ARBA" id="ARBA00022741"/>
    </source>
</evidence>
<keyword evidence="5" id="KW-0067">ATP-binding</keyword>
<name>A0A812HYX1_9DINO</name>
<dbReference type="InterPro" id="IPR032405">
    <property type="entry name" value="Kinesin_assoc"/>
</dbReference>
<dbReference type="InterPro" id="IPR027417">
    <property type="entry name" value="P-loop_NTPase"/>
</dbReference>
<dbReference type="Pfam" id="PF00225">
    <property type="entry name" value="Kinesin"/>
    <property type="match status" value="1"/>
</dbReference>
<comment type="caution">
    <text evidence="13">The sequence shown here is derived from an EMBL/GenBank/DDBJ whole genome shotgun (WGS) entry which is preliminary data.</text>
</comment>